<keyword evidence="1" id="KW-0732">Signal</keyword>
<name>A0A7M5UNQ7_9CNID</name>
<dbReference type="AlphaFoldDB" id="A0A7M5UNQ7"/>
<sequence>MDSRQAIITMFLLNFLLGVSNGVKEKLIPNFEPKPDKNGKSTYVNLKNYLVDSSNTNKKVSVDQGLIEQSLKTFLDKHGDGSYGVFEGLTKGGELKSWIAGIVSASSNVAGGLEKISSSFAVVSPVAGVASWIFGLIGSIKQTKEHKAFVEDIHKNFQLLSKRINSQYEELKNYVDESVIAIDHERLYGELSQMQGNLADCLLHKEGFWRKNCINYRCSDVKSSFKKFALFADKLNLIEKQKTMELSDWETKASLAYKNKKDSSWSTQEIVRVFANLRMFHNYVLSVLGYCEAQRALRRDGKKLSSGYDGSTTYFGSKISSELNDWSVRDEVYMYLVNSMHLIYHAHKSDPELIDVGWTKQETKKGWFSCFKCGPKRARKVQCRYQMNSHFREFRDVEYTEYANSMDEKRARARCINGMDNEKLKYDHDLDEKVVRSYIKIDEIDKFLKNVFKGPLIFKKKDNSGAIMSIKN</sequence>
<protein>
    <submittedName>
        <fullName evidence="2">Uncharacterized protein</fullName>
    </submittedName>
</protein>
<accession>A0A7M5UNQ7</accession>
<evidence type="ECO:0000313" key="3">
    <source>
        <dbReference type="Proteomes" id="UP000594262"/>
    </source>
</evidence>
<reference evidence="2" key="1">
    <citation type="submission" date="2021-01" db="UniProtKB">
        <authorList>
            <consortium name="EnsemblMetazoa"/>
        </authorList>
    </citation>
    <scope>IDENTIFICATION</scope>
</reference>
<dbReference type="Proteomes" id="UP000594262">
    <property type="component" value="Unplaced"/>
</dbReference>
<proteinExistence type="predicted"/>
<evidence type="ECO:0000313" key="2">
    <source>
        <dbReference type="EnsemblMetazoa" id="CLYHEMP001763.1"/>
    </source>
</evidence>
<evidence type="ECO:0000256" key="1">
    <source>
        <dbReference type="SAM" id="SignalP"/>
    </source>
</evidence>
<dbReference type="EnsemblMetazoa" id="CLYHEMT001763.1">
    <property type="protein sequence ID" value="CLYHEMP001763.1"/>
    <property type="gene ID" value="CLYHEMG001763"/>
</dbReference>
<organism evidence="2 3">
    <name type="scientific">Clytia hemisphaerica</name>
    <dbReference type="NCBI Taxonomy" id="252671"/>
    <lineage>
        <taxon>Eukaryota</taxon>
        <taxon>Metazoa</taxon>
        <taxon>Cnidaria</taxon>
        <taxon>Hydrozoa</taxon>
        <taxon>Hydroidolina</taxon>
        <taxon>Leptothecata</taxon>
        <taxon>Obeliida</taxon>
        <taxon>Clytiidae</taxon>
        <taxon>Clytia</taxon>
    </lineage>
</organism>
<feature type="signal peptide" evidence="1">
    <location>
        <begin position="1"/>
        <end position="22"/>
    </location>
</feature>
<keyword evidence="3" id="KW-1185">Reference proteome</keyword>
<feature type="chain" id="PRO_5029775971" evidence="1">
    <location>
        <begin position="23"/>
        <end position="472"/>
    </location>
</feature>